<name>A0A2J6RT96_HYAVF</name>
<dbReference type="InterPro" id="IPR027417">
    <property type="entry name" value="P-loop_NTPase"/>
</dbReference>
<dbReference type="InterPro" id="IPR011990">
    <property type="entry name" value="TPR-like_helical_dom_sf"/>
</dbReference>
<keyword evidence="1" id="KW-0677">Repeat</keyword>
<accession>A0A2J6RT96</accession>
<dbReference type="EMBL" id="KZ613944">
    <property type="protein sequence ID" value="PMD41735.1"/>
    <property type="molecule type" value="Genomic_DNA"/>
</dbReference>
<dbReference type="Pfam" id="PF24883">
    <property type="entry name" value="NPHP3_N"/>
    <property type="match status" value="1"/>
</dbReference>
<dbReference type="Gene3D" id="3.40.50.300">
    <property type="entry name" value="P-loop containing nucleotide triphosphate hydrolases"/>
    <property type="match status" value="1"/>
</dbReference>
<dbReference type="OrthoDB" id="2546325at2759"/>
<sequence>MSHATKNGDVVTQTTHITKKTIQENSNGITNGGHKVTTLRDATQRAVGMYRTELGSSAEQFLDSCNSVEIFFDFVAGIRLREMPHPSSRWDKILKWAEFFAAQVYGYSEEVSQFADYSQKAAQIIWAACRSLLELGQRYVAVLEKAFGVFYSCGLTLGVFLRHHELLHSSEELQLIMASCYTDLLRLVTNVSIYYSWKQTTASFSSRGFDALFARTVESFFVHGDRFTDTIWATRLEALARPGDISVDLVRDFLTPHDRVTRLLAVTRHIKKPRADFTCEWFDRHLSDFTRGGKTMLLVSGKPSTGKSVLSEWVVERLQASTGRRASEVITYTVDSDLKTELNTISVVKGLLLQLLQLNVGDNSLYKSLASAYELYSKAAPVTQVEDALWKALEGGLRADRHQTIVIDGIDQLKGGEADGVRLLDRLNTVASKVSKTKCIVLARPFSKHPPDSFSHFTINANHISRDLTYFTESLLPSLVPFESLSPKDRTTIVTKLVQRSDSSFGWLVQAFEILKKETTSESIIKRVDTLPKTLTELIDITISTVDLKHRDSKSILAWMLAAERPLLVVEIKQLIEIDTSSCTSSPRTTHIEDDIFHALGPLIDIRDGFVRFRNSSIKQNLLTRAISVTDFKNTGAFPFHIKEAHYDLTIRSLAYCKIHVNRQTQPTLQPLNDYELDELFNSYHLLQYAARYWAFHFQSSPMHEPTVQHKITAGFKACFPASTLLPVLEGSIYQYQYSINETIDFYLLTLSIRRLVFGNSSESVLQTLLNLARTKNLILKSTEINEYYYESWKLATTLRITTIATTCAHRYLEITSSTVTTKSTEVTHRREELLLHIIQTTRESKKSTKEILIYMELLVTLYISIGETEKAAQYSRQIYEINVSIYGRTASETLRSYERLMTTVQKSTKTEEIHEITKTSYVEAIRSLSVTDQKRTSLTWQMIEYYEKQKDYHRLEEILLSFWQSLSSTQYIKDTAVQERKVDVALRYVEFLKQQKRTIEAEALLIGLWTDLDRHNHQSTGMVTRSKQVGDQLQIIGSLAAARKVFASLWAYYVKSGKQTSSEATSVNSALTQTTKETTESYTETTYDVITLREIFETTFVRSTTKQVTITTVKTAWTLVETYYQRQEWHEVVKVAHVTITQLWPSFTSTDLNVALVSTYQTELLQLLDRLAIAYLKLRQLDHTENVYRRTFYAVKATPNSPDDLLLSTFKTLSGFYELHSMIQKNVVIYRDFALELQKRHGKTSPLTIKTLYTLGDLSRQVNDTKTAEWAYHEIHTSLGTEVCHRDAIRAALALATIYEQQHHHAQAKIVYASLWEAFIKHGKDYNLKPDWAEDLYQKYVRVLKQENKTDYSAFYQLAVDYRKALVRFYGVSHETTLKATILLGELAEEHKDHLEDAIAMYEEADQKSRGLPKGQVSEPTLASIHNARNRLPTLYSKSKLLYSARAIELYHEEFQKSHSKHGHGDAGSITWLSLLAIAYAKQGNNESTTKANHLVKSSIFEILRHEKNAQKLYDLGASVAEVYLKAGLKTDAEQLARQLRSQAIFGESDLGKSLNLAPGTKLDKRTWVFLVSFESTLTGKREIYSWEMANLIRTVFMYGAYTHAVSQKSAFLPTLIHGSLLLQFTKEIGDATTSARVEKEVLEYFSVNLKAPSTFKTTALPEFFHVVLVEVHKIDHDVSILRAGLATVQAYVAKGKFQEAYELGLLVDNFQNFLGGYNSLEKIHLGLELALLLGGRTKTHPDQKLRVLQLEVSNTIMKQIMKFVRGSQVDIIEIPLKELNDACGLLGDQKNLDELEWILTQLWNNRHTQKTWSSAVVVSIGRRLVETRFTRGHHEEAIHLLEDMCYNLRRVWGALDATTLEMHDLLSAFYTAVGNYRRAMLIHEDLLRDTVSDKGEELPAAEAAQIAVQQVELLKRSYQRLGGWDKDAQIYIDLYQQLAHVFGSEDSWKKANTQSVEKWQPKGADSLGTWVKPESFEFMETGNSRKHANFLRKSSGTWSLGGHFHAHRLSRTYSVQSLSA</sequence>
<gene>
    <name evidence="3" type="ORF">L207DRAFT_528337</name>
</gene>
<feature type="domain" description="Nephrocystin 3-like N-terminal" evidence="2">
    <location>
        <begin position="278"/>
        <end position="442"/>
    </location>
</feature>
<reference evidence="3 4" key="1">
    <citation type="submission" date="2016-04" db="EMBL/GenBank/DDBJ databases">
        <title>A degradative enzymes factory behind the ericoid mycorrhizal symbiosis.</title>
        <authorList>
            <consortium name="DOE Joint Genome Institute"/>
            <person name="Martino E."/>
            <person name="Morin E."/>
            <person name="Grelet G."/>
            <person name="Kuo A."/>
            <person name="Kohler A."/>
            <person name="Daghino S."/>
            <person name="Barry K."/>
            <person name="Choi C."/>
            <person name="Cichocki N."/>
            <person name="Clum A."/>
            <person name="Copeland A."/>
            <person name="Hainaut M."/>
            <person name="Haridas S."/>
            <person name="Labutti K."/>
            <person name="Lindquist E."/>
            <person name="Lipzen A."/>
            <person name="Khouja H.-R."/>
            <person name="Murat C."/>
            <person name="Ohm R."/>
            <person name="Olson A."/>
            <person name="Spatafora J."/>
            <person name="Veneault-Fourrey C."/>
            <person name="Henrissat B."/>
            <person name="Grigoriev I."/>
            <person name="Martin F."/>
            <person name="Perotto S."/>
        </authorList>
    </citation>
    <scope>NUCLEOTIDE SEQUENCE [LARGE SCALE GENOMIC DNA]</scope>
    <source>
        <strain evidence="3 4">F</strain>
    </source>
</reference>
<keyword evidence="4" id="KW-1185">Reference proteome</keyword>
<evidence type="ECO:0000313" key="3">
    <source>
        <dbReference type="EMBL" id="PMD41735.1"/>
    </source>
</evidence>
<organism evidence="3 4">
    <name type="scientific">Hyaloscypha variabilis (strain UAMH 11265 / GT02V1 / F)</name>
    <name type="common">Meliniomyces variabilis</name>
    <dbReference type="NCBI Taxonomy" id="1149755"/>
    <lineage>
        <taxon>Eukaryota</taxon>
        <taxon>Fungi</taxon>
        <taxon>Dikarya</taxon>
        <taxon>Ascomycota</taxon>
        <taxon>Pezizomycotina</taxon>
        <taxon>Leotiomycetes</taxon>
        <taxon>Helotiales</taxon>
        <taxon>Hyaloscyphaceae</taxon>
        <taxon>Hyaloscypha</taxon>
        <taxon>Hyaloscypha variabilis</taxon>
    </lineage>
</organism>
<dbReference type="STRING" id="1149755.A0A2J6RT96"/>
<protein>
    <recommendedName>
        <fullName evidence="2">Nephrocystin 3-like N-terminal domain-containing protein</fullName>
    </recommendedName>
</protein>
<dbReference type="PANTHER" id="PTHR10039:SF11">
    <property type="entry name" value="NACHT DOMAIN PROTEIN (AFU_ORTHOLOGUE AFUA_1G01490)"/>
    <property type="match status" value="1"/>
</dbReference>
<dbReference type="PANTHER" id="PTHR10039">
    <property type="entry name" value="AMELOGENIN"/>
    <property type="match status" value="1"/>
</dbReference>
<dbReference type="Proteomes" id="UP000235786">
    <property type="component" value="Unassembled WGS sequence"/>
</dbReference>
<dbReference type="InterPro" id="IPR056884">
    <property type="entry name" value="NPHP3-like_N"/>
</dbReference>
<evidence type="ECO:0000256" key="1">
    <source>
        <dbReference type="ARBA" id="ARBA00022737"/>
    </source>
</evidence>
<evidence type="ECO:0000313" key="4">
    <source>
        <dbReference type="Proteomes" id="UP000235786"/>
    </source>
</evidence>
<proteinExistence type="predicted"/>
<dbReference type="Gene3D" id="1.25.40.10">
    <property type="entry name" value="Tetratricopeptide repeat domain"/>
    <property type="match status" value="2"/>
</dbReference>
<evidence type="ECO:0000259" key="2">
    <source>
        <dbReference type="Pfam" id="PF24883"/>
    </source>
</evidence>